<name>N9DU35_9GAMM</name>
<sequence>MDHVFSVGKLLLILFFSAACASGLSHFDALILGGAVQQDLHQHMD</sequence>
<evidence type="ECO:0000313" key="1">
    <source>
        <dbReference type="EMBL" id="ENV83978.1"/>
    </source>
</evidence>
<reference evidence="1 2" key="1">
    <citation type="submission" date="2013-02" db="EMBL/GenBank/DDBJ databases">
        <title>The Genome Sequence of Acinetobacter bouvetii CIP 107468.</title>
        <authorList>
            <consortium name="The Broad Institute Genome Sequencing Platform"/>
            <consortium name="The Broad Institute Genome Sequencing Center for Infectious Disease"/>
            <person name="Cerqueira G."/>
            <person name="Feldgarden M."/>
            <person name="Courvalin P."/>
            <person name="Perichon B."/>
            <person name="Grillot-Courvalin C."/>
            <person name="Clermont D."/>
            <person name="Rocha E."/>
            <person name="Yoon E.-J."/>
            <person name="Nemec A."/>
            <person name="Walker B."/>
            <person name="Young S.K."/>
            <person name="Zeng Q."/>
            <person name="Gargeya S."/>
            <person name="Fitzgerald M."/>
            <person name="Haas B."/>
            <person name="Abouelleil A."/>
            <person name="Alvarado L."/>
            <person name="Arachchi H.M."/>
            <person name="Berlin A.M."/>
            <person name="Chapman S.B."/>
            <person name="Dewar J."/>
            <person name="Goldberg J."/>
            <person name="Griggs A."/>
            <person name="Gujja S."/>
            <person name="Hansen M."/>
            <person name="Howarth C."/>
            <person name="Imamovic A."/>
            <person name="Larimer J."/>
            <person name="McCowan C."/>
            <person name="Murphy C."/>
            <person name="Neiman D."/>
            <person name="Pearson M."/>
            <person name="Priest M."/>
            <person name="Roberts A."/>
            <person name="Saif S."/>
            <person name="Shea T."/>
            <person name="Sisk P."/>
            <person name="Sykes S."/>
            <person name="Wortman J."/>
            <person name="Nusbaum C."/>
            <person name="Birren B."/>
        </authorList>
    </citation>
    <scope>NUCLEOTIDE SEQUENCE [LARGE SCALE GENOMIC DNA]</scope>
    <source>
        <strain evidence="1 2">CIP 107468</strain>
    </source>
</reference>
<dbReference type="Proteomes" id="UP000018460">
    <property type="component" value="Unassembled WGS sequence"/>
</dbReference>
<accession>N9DU35</accession>
<dbReference type="PATRIC" id="fig|1120925.3.peg.420"/>
<proteinExistence type="predicted"/>
<gene>
    <name evidence="1" type="ORF">F941_00387</name>
</gene>
<dbReference type="AlphaFoldDB" id="N9DU35"/>
<dbReference type="RefSeq" id="WP_005007204.1">
    <property type="nucleotide sequence ID" value="NZ_KB849725.1"/>
</dbReference>
<keyword evidence="2" id="KW-1185">Reference proteome</keyword>
<dbReference type="EMBL" id="APQD01000003">
    <property type="protein sequence ID" value="ENV83978.1"/>
    <property type="molecule type" value="Genomic_DNA"/>
</dbReference>
<comment type="caution">
    <text evidence="1">The sequence shown here is derived from an EMBL/GenBank/DDBJ whole genome shotgun (WGS) entry which is preliminary data.</text>
</comment>
<organism evidence="1 2">
    <name type="scientific">Acinetobacter bouvetii DSM 14964 = CIP 107468</name>
    <dbReference type="NCBI Taxonomy" id="1120925"/>
    <lineage>
        <taxon>Bacteria</taxon>
        <taxon>Pseudomonadati</taxon>
        <taxon>Pseudomonadota</taxon>
        <taxon>Gammaproteobacteria</taxon>
        <taxon>Moraxellales</taxon>
        <taxon>Moraxellaceae</taxon>
        <taxon>Acinetobacter</taxon>
    </lineage>
</organism>
<evidence type="ECO:0000313" key="2">
    <source>
        <dbReference type="Proteomes" id="UP000018460"/>
    </source>
</evidence>
<protein>
    <submittedName>
        <fullName evidence="1">Uncharacterized protein</fullName>
    </submittedName>
</protein>